<dbReference type="PANTHER" id="PTHR21223">
    <property type="entry name" value="CBY1-INTERACTING BAR DOMAIN-CONTAINING PROTEIN HOMOLOG"/>
    <property type="match status" value="1"/>
</dbReference>
<dbReference type="InterPro" id="IPR027267">
    <property type="entry name" value="AH/BAR_dom_sf"/>
</dbReference>
<protein>
    <submittedName>
        <fullName evidence="2">FAM92A1 protein</fullName>
    </submittedName>
</protein>
<comment type="caution">
    <text evidence="2">The sequence shown here is derived from an EMBL/GenBank/DDBJ whole genome shotgun (WGS) entry which is preliminary data.</text>
</comment>
<dbReference type="Pfam" id="PF06730">
    <property type="entry name" value="FAM92"/>
    <property type="match status" value="1"/>
</dbReference>
<dbReference type="eggNOG" id="ENOG502QQ0N">
    <property type="taxonomic scope" value="Eukaryota"/>
</dbReference>
<dbReference type="SUPFAM" id="SSF103657">
    <property type="entry name" value="BAR/IMD domain-like"/>
    <property type="match status" value="1"/>
</dbReference>
<dbReference type="EMBL" id="AGBW02008830">
    <property type="protein sequence ID" value="OWR52431.1"/>
    <property type="molecule type" value="Genomic_DNA"/>
</dbReference>
<sequence length="319" mass="36400">MFRGDNSHSLSYEQQAKFIQDRITNVEKNFGELCAGFGDYTRKTARLRDMGDELSKILKDYANNEIVNKSLSAGLDNLSLTLTAIEEYRNCEIQRLEAKVIGELCQYENICKHAREELKHTMSVREKEMSRKKVLDKARERQPFNRQQVTYAESELLKASAEMSRTAKGLSEQTEFFERRKLQQLKTLLSDFVTIEMTFHAKSLELLSVAFQQIADINDKADLENFKRKLRSPEKQVNSGISARSSSLASLMKPQSSFSRDEEDSTSLGRMRSPDKGLRARSSSLAALMNVSKDDDEEDDTTNSDDSEDHTSSEETESR</sequence>
<dbReference type="PANTHER" id="PTHR21223:SF2">
    <property type="entry name" value="CBY1-INTERACTING BAR DOMAIN-CONTAINING PROTEIN HOMOLOG"/>
    <property type="match status" value="1"/>
</dbReference>
<dbReference type="GO" id="GO:0035869">
    <property type="term" value="C:ciliary transition zone"/>
    <property type="evidence" value="ECO:0007669"/>
    <property type="project" value="TreeGrafter"/>
</dbReference>
<accession>A0A212FFB9</accession>
<proteinExistence type="predicted"/>
<feature type="region of interest" description="Disordered" evidence="1">
    <location>
        <begin position="233"/>
        <end position="319"/>
    </location>
</feature>
<dbReference type="InterPro" id="IPR009602">
    <property type="entry name" value="CBAR/FAM92"/>
</dbReference>
<feature type="compositionally biased region" description="Low complexity" evidence="1">
    <location>
        <begin position="242"/>
        <end position="251"/>
    </location>
</feature>
<evidence type="ECO:0000313" key="3">
    <source>
        <dbReference type="Proteomes" id="UP000007151"/>
    </source>
</evidence>
<dbReference type="GO" id="GO:0036064">
    <property type="term" value="C:ciliary basal body"/>
    <property type="evidence" value="ECO:0007669"/>
    <property type="project" value="TreeGrafter"/>
</dbReference>
<dbReference type="Gene3D" id="1.20.1270.60">
    <property type="entry name" value="Arfaptin homology (AH) domain/BAR domain"/>
    <property type="match status" value="1"/>
</dbReference>
<name>A0A212FFB9_DANPL</name>
<keyword evidence="3" id="KW-1185">Reference proteome</keyword>
<dbReference type="Proteomes" id="UP000007151">
    <property type="component" value="Unassembled WGS sequence"/>
</dbReference>
<feature type="compositionally biased region" description="Acidic residues" evidence="1">
    <location>
        <begin position="294"/>
        <end position="308"/>
    </location>
</feature>
<evidence type="ECO:0000313" key="2">
    <source>
        <dbReference type="EMBL" id="OWR52431.1"/>
    </source>
</evidence>
<dbReference type="AlphaFoldDB" id="A0A212FFB9"/>
<dbReference type="KEGG" id="dpl:KGM_201339"/>
<dbReference type="FunCoup" id="A0A212FFB9">
    <property type="interactions" value="194"/>
</dbReference>
<dbReference type="STRING" id="278856.A0A212FFB9"/>
<feature type="compositionally biased region" description="Basic and acidic residues" evidence="1">
    <location>
        <begin position="309"/>
        <end position="319"/>
    </location>
</feature>
<reference evidence="2 3" key="1">
    <citation type="journal article" date="2011" name="Cell">
        <title>The monarch butterfly genome yields insights into long-distance migration.</title>
        <authorList>
            <person name="Zhan S."/>
            <person name="Merlin C."/>
            <person name="Boore J.L."/>
            <person name="Reppert S.M."/>
        </authorList>
    </citation>
    <scope>NUCLEOTIDE SEQUENCE [LARGE SCALE GENOMIC DNA]</scope>
    <source>
        <strain evidence="2">F-2</strain>
    </source>
</reference>
<dbReference type="GO" id="GO:0060271">
    <property type="term" value="P:cilium assembly"/>
    <property type="evidence" value="ECO:0007669"/>
    <property type="project" value="TreeGrafter"/>
</dbReference>
<organism evidence="2 3">
    <name type="scientific">Danaus plexippus plexippus</name>
    <dbReference type="NCBI Taxonomy" id="278856"/>
    <lineage>
        <taxon>Eukaryota</taxon>
        <taxon>Metazoa</taxon>
        <taxon>Ecdysozoa</taxon>
        <taxon>Arthropoda</taxon>
        <taxon>Hexapoda</taxon>
        <taxon>Insecta</taxon>
        <taxon>Pterygota</taxon>
        <taxon>Neoptera</taxon>
        <taxon>Endopterygota</taxon>
        <taxon>Lepidoptera</taxon>
        <taxon>Glossata</taxon>
        <taxon>Ditrysia</taxon>
        <taxon>Papilionoidea</taxon>
        <taxon>Nymphalidae</taxon>
        <taxon>Danainae</taxon>
        <taxon>Danaini</taxon>
        <taxon>Danaina</taxon>
        <taxon>Danaus</taxon>
        <taxon>Danaus</taxon>
    </lineage>
</organism>
<evidence type="ECO:0000256" key="1">
    <source>
        <dbReference type="SAM" id="MobiDB-lite"/>
    </source>
</evidence>
<gene>
    <name evidence="2" type="ORF">KGM_201339</name>
</gene>